<reference evidence="1" key="1">
    <citation type="journal article" date="2020" name="Nature">
        <title>Giant virus diversity and host interactions through global metagenomics.</title>
        <authorList>
            <person name="Schulz F."/>
            <person name="Roux S."/>
            <person name="Paez-Espino D."/>
            <person name="Jungbluth S."/>
            <person name="Walsh D.A."/>
            <person name="Denef V.J."/>
            <person name="McMahon K.D."/>
            <person name="Konstantinidis K.T."/>
            <person name="Eloe-Fadrosh E.A."/>
            <person name="Kyrpides N.C."/>
            <person name="Woyke T."/>
        </authorList>
    </citation>
    <scope>NUCLEOTIDE SEQUENCE</scope>
    <source>
        <strain evidence="1">GVMAG-M-3300027759-42</strain>
    </source>
</reference>
<protein>
    <submittedName>
        <fullName evidence="1">Uncharacterized protein</fullName>
    </submittedName>
</protein>
<name>A0A6C0L8U7_9ZZZZ</name>
<proteinExistence type="predicted"/>
<sequence length="281" mass="33580">MDQLVLTRYLYPTIDVKQSLLIAMLEKQSKEALFWAYELYYSGDEDDTFEYLTKIYESYYKSENPEIETKLFSQTKTECLIGSIVLTLCARKYQICDFLKEYKAYDCKPMVHEPSKMKFIIQFKETDLVEYLTILPQKGRTRFYLNRVCKYSIRRQYNQLFETSCDDYQVPLWYHWIYYGCRSPYWLDHITVYDGEPNDEKQDIDFPNDDLLDAFYDHWGLEPDEQSKELHNKLIGNYPVEQLSIEDFCEKYGGILKPIIANTIMYITKAAPKLVIKQDNK</sequence>
<dbReference type="AlphaFoldDB" id="A0A6C0L8U7"/>
<accession>A0A6C0L8U7</accession>
<evidence type="ECO:0000313" key="1">
    <source>
        <dbReference type="EMBL" id="QHU26720.1"/>
    </source>
</evidence>
<dbReference type="EMBL" id="MN740444">
    <property type="protein sequence ID" value="QHU26720.1"/>
    <property type="molecule type" value="Genomic_DNA"/>
</dbReference>
<organism evidence="1">
    <name type="scientific">viral metagenome</name>
    <dbReference type="NCBI Taxonomy" id="1070528"/>
    <lineage>
        <taxon>unclassified sequences</taxon>
        <taxon>metagenomes</taxon>
        <taxon>organismal metagenomes</taxon>
    </lineage>
</organism>